<keyword evidence="2" id="KW-1185">Reference proteome</keyword>
<protein>
    <submittedName>
        <fullName evidence="1">Uncharacterized protein</fullName>
    </submittedName>
</protein>
<dbReference type="GeneID" id="65108291"/>
<dbReference type="Proteomes" id="UP000250157">
    <property type="component" value="Segment"/>
</dbReference>
<name>A0A2Z5ZCM7_9CAUD</name>
<dbReference type="RefSeq" id="YP_010090799.1">
    <property type="nucleotide sequence ID" value="NC_055721.1"/>
</dbReference>
<dbReference type="InterPro" id="IPR055703">
    <property type="entry name" value="DUF7279"/>
</dbReference>
<dbReference type="EMBL" id="LC371242">
    <property type="protein sequence ID" value="BBC78152.1"/>
    <property type="molecule type" value="Genomic_DNA"/>
</dbReference>
<accession>A0A2Z5ZCM7</accession>
<proteinExistence type="predicted"/>
<evidence type="ECO:0000313" key="2">
    <source>
        <dbReference type="Proteomes" id="UP000250157"/>
    </source>
</evidence>
<reference evidence="1 2" key="1">
    <citation type="submission" date="2018-02" db="EMBL/GenBank/DDBJ databases">
        <title>Full genome sequencing of a novel polyvalent bacteriophage as one of T4-Family member.</title>
        <authorList>
            <person name="Kawasaki T."/>
            <person name="Saad A.M."/>
            <person name="Yamada T."/>
        </authorList>
    </citation>
    <scope>NUCLEOTIDE SEQUENCE [LARGE SCALE GENOMIC DNA]</scope>
    <source>
        <strain evidence="1 2">EcS1</strain>
    </source>
</reference>
<organism evidence="1 2">
    <name type="scientific">Escherichia phage EcS1</name>
    <dbReference type="NCBI Taxonomy" id="2083276"/>
    <lineage>
        <taxon>Viruses</taxon>
        <taxon>Duplodnaviria</taxon>
        <taxon>Heunggongvirae</taxon>
        <taxon>Uroviricota</taxon>
        <taxon>Caudoviricetes</taxon>
        <taxon>Pantevenvirales</taxon>
        <taxon>Straboviridae</taxon>
        <taxon>Tevenvirinae</taxon>
        <taxon>Kagamiyamavirus</taxon>
        <taxon>Kagamiyamavirus ecs1</taxon>
    </lineage>
</organism>
<sequence>MMLITTDSIMKTWLSYGRAHPRTGRRWYLEAVCRETGFRVNSKFACKPTKNQVRKFKRWARHQIEFKLYWDEI</sequence>
<evidence type="ECO:0000313" key="1">
    <source>
        <dbReference type="EMBL" id="BBC78152.1"/>
    </source>
</evidence>
<dbReference type="KEGG" id="vg:65108291"/>
<dbReference type="Pfam" id="PF23945">
    <property type="entry name" value="DUF7279"/>
    <property type="match status" value="1"/>
</dbReference>